<keyword evidence="2" id="KW-1185">Reference proteome</keyword>
<reference evidence="1" key="2">
    <citation type="submission" date="2025-09" db="UniProtKB">
        <authorList>
            <consortium name="EnsemblPlants"/>
        </authorList>
    </citation>
    <scope>IDENTIFICATION</scope>
</reference>
<name>A0ACD5UQK7_AVESA</name>
<dbReference type="EnsemblPlants" id="AVESA.00010b.r2.2CG0305290.1">
    <property type="protein sequence ID" value="AVESA.00010b.r2.2CG0305290.1.CDS"/>
    <property type="gene ID" value="AVESA.00010b.r2.2CG0305290"/>
</dbReference>
<evidence type="ECO:0000313" key="2">
    <source>
        <dbReference type="Proteomes" id="UP001732700"/>
    </source>
</evidence>
<evidence type="ECO:0000313" key="1">
    <source>
        <dbReference type="EnsemblPlants" id="AVESA.00010b.r2.2CG0305290.1.CDS"/>
    </source>
</evidence>
<reference evidence="1" key="1">
    <citation type="submission" date="2021-05" db="EMBL/GenBank/DDBJ databases">
        <authorList>
            <person name="Scholz U."/>
            <person name="Mascher M."/>
            <person name="Fiebig A."/>
        </authorList>
    </citation>
    <scope>NUCLEOTIDE SEQUENCE [LARGE SCALE GENOMIC DNA]</scope>
</reference>
<organism evidence="1 2">
    <name type="scientific">Avena sativa</name>
    <name type="common">Oat</name>
    <dbReference type="NCBI Taxonomy" id="4498"/>
    <lineage>
        <taxon>Eukaryota</taxon>
        <taxon>Viridiplantae</taxon>
        <taxon>Streptophyta</taxon>
        <taxon>Embryophyta</taxon>
        <taxon>Tracheophyta</taxon>
        <taxon>Spermatophyta</taxon>
        <taxon>Magnoliopsida</taxon>
        <taxon>Liliopsida</taxon>
        <taxon>Poales</taxon>
        <taxon>Poaceae</taxon>
        <taxon>BOP clade</taxon>
        <taxon>Pooideae</taxon>
        <taxon>Poodae</taxon>
        <taxon>Poeae</taxon>
        <taxon>Poeae Chloroplast Group 1 (Aveneae type)</taxon>
        <taxon>Aveninae</taxon>
        <taxon>Avena</taxon>
    </lineage>
</organism>
<dbReference type="Proteomes" id="UP001732700">
    <property type="component" value="Chromosome 2C"/>
</dbReference>
<accession>A0ACD5UQK7</accession>
<protein>
    <submittedName>
        <fullName evidence="1">Uncharacterized protein</fullName>
    </submittedName>
</protein>
<sequence length="247" mass="26391">MKLAVALITTALCLSLSLPFAGAYRPLAEEAANLTQILTLDRPFQTFLRYLNQTNLLEVFENQAYRTHQGITIFVPADKAFAAVQPSVLSGLKTHQLKSLMMYHALARYYALKDFDGLSRANPVTTFAGGLYMVNVRYDAGAVRVLSRWADGKILRTVYGTVPMAVYEIDRVLLPEAIFRVQPPVHETPAEPAPEASVPGVDGADATKTPGSTAGGKSAACRAGGRSGSYTAAVPLCAAALVALSIS</sequence>
<proteinExistence type="predicted"/>